<feature type="region of interest" description="Disordered" evidence="5">
    <location>
        <begin position="172"/>
        <end position="194"/>
    </location>
</feature>
<keyword evidence="4" id="KW-0863">Zinc-finger</keyword>
<dbReference type="SMART" id="SM00401">
    <property type="entry name" value="ZnF_GATA"/>
    <property type="match status" value="1"/>
</dbReference>
<sequence length="280" mass="30868">MKCAMDDICGSDEPMHMNDNLHLQYMQDHEHHHGLDQISNVDGVADDHENGSGGAELVQADVPSDPINLSDTRDGMMDHGPENGTSSHCRFRVRFSCSILCHLRSCVVTIGGREVPPSMPAVPATTQHNNQYSTTVECPQRLASLIRFRENGKNEILTRRFVILFEKRMQRKKGQFTSSKPNNDDSASAVTSSARTRAGVRMVMDRNIKRLCRHCGINEKCTPMMRRGPDGPRTLCNACGLMWANKGTLRDLSKAAAAAAAPQAGQNPSVSKNEDIKPDL</sequence>
<evidence type="ECO:0000256" key="3">
    <source>
        <dbReference type="ARBA" id="ARBA00023163"/>
    </source>
</evidence>
<feature type="region of interest" description="Disordered" evidence="5">
    <location>
        <begin position="255"/>
        <end position="280"/>
    </location>
</feature>
<dbReference type="Gene3D" id="3.30.50.10">
    <property type="entry name" value="Erythroid Transcription Factor GATA-1, subunit A"/>
    <property type="match status" value="1"/>
</dbReference>
<gene>
    <name evidence="7" type="ORF">Prudu_008120</name>
</gene>
<organism evidence="7">
    <name type="scientific">Prunus dulcis</name>
    <name type="common">Almond</name>
    <name type="synonym">Amygdalus dulcis</name>
    <dbReference type="NCBI Taxonomy" id="3755"/>
    <lineage>
        <taxon>Eukaryota</taxon>
        <taxon>Viridiplantae</taxon>
        <taxon>Streptophyta</taxon>
        <taxon>Embryophyta</taxon>
        <taxon>Tracheophyta</taxon>
        <taxon>Spermatophyta</taxon>
        <taxon>Magnoliopsida</taxon>
        <taxon>eudicotyledons</taxon>
        <taxon>Gunneridae</taxon>
        <taxon>Pentapetalae</taxon>
        <taxon>rosids</taxon>
        <taxon>fabids</taxon>
        <taxon>Rosales</taxon>
        <taxon>Rosaceae</taxon>
        <taxon>Amygdaloideae</taxon>
        <taxon>Amygdaleae</taxon>
        <taxon>Prunus</taxon>
    </lineage>
</organism>
<reference evidence="7" key="1">
    <citation type="journal article" date="2019" name="Science">
        <title>Mutation of a bHLH transcription factor allowed almond domestication.</title>
        <authorList>
            <person name="Sanchez-Perez R."/>
            <person name="Pavan S."/>
            <person name="Mazzeo R."/>
            <person name="Moldovan C."/>
            <person name="Aiese Cigliano R."/>
            <person name="Del Cueto J."/>
            <person name="Ricciardi F."/>
            <person name="Lotti C."/>
            <person name="Ricciardi L."/>
            <person name="Dicenta F."/>
            <person name="Lopez-Marques R.L."/>
            <person name="Lindberg Moller B."/>
        </authorList>
    </citation>
    <scope>NUCLEOTIDE SEQUENCE</scope>
</reference>
<dbReference type="PANTHER" id="PTHR46125:SF27">
    <property type="entry name" value="GATA TRANSCRIPTION FACTOR 28"/>
    <property type="match status" value="1"/>
</dbReference>
<dbReference type="GO" id="GO:0043565">
    <property type="term" value="F:sequence-specific DNA binding"/>
    <property type="evidence" value="ECO:0007669"/>
    <property type="project" value="InterPro"/>
</dbReference>
<dbReference type="SUPFAM" id="SSF57716">
    <property type="entry name" value="Glucocorticoid receptor-like (DNA-binding domain)"/>
    <property type="match status" value="1"/>
</dbReference>
<evidence type="ECO:0000313" key="7">
    <source>
        <dbReference type="EMBL" id="BBG98657.1"/>
    </source>
</evidence>
<proteinExistence type="predicted"/>
<evidence type="ECO:0000256" key="4">
    <source>
        <dbReference type="PROSITE-ProRule" id="PRU00094"/>
    </source>
</evidence>
<keyword evidence="4" id="KW-0479">Metal-binding</keyword>
<evidence type="ECO:0000256" key="5">
    <source>
        <dbReference type="SAM" id="MobiDB-lite"/>
    </source>
</evidence>
<dbReference type="InterPro" id="IPR000679">
    <property type="entry name" value="Znf_GATA"/>
</dbReference>
<dbReference type="PROSITE" id="PS00344">
    <property type="entry name" value="GATA_ZN_FINGER_1"/>
    <property type="match status" value="1"/>
</dbReference>
<keyword evidence="2" id="KW-0238">DNA-binding</keyword>
<dbReference type="GO" id="GO:0008270">
    <property type="term" value="F:zinc ion binding"/>
    <property type="evidence" value="ECO:0007669"/>
    <property type="project" value="UniProtKB-KW"/>
</dbReference>
<dbReference type="InterPro" id="IPR013088">
    <property type="entry name" value="Znf_NHR/GATA"/>
</dbReference>
<feature type="domain" description="GATA-type" evidence="6">
    <location>
        <begin position="206"/>
        <end position="263"/>
    </location>
</feature>
<name>A0A4Y1R3N5_PRUDU</name>
<keyword evidence="1" id="KW-0805">Transcription regulation</keyword>
<evidence type="ECO:0000259" key="6">
    <source>
        <dbReference type="PROSITE" id="PS50114"/>
    </source>
</evidence>
<evidence type="ECO:0000256" key="2">
    <source>
        <dbReference type="ARBA" id="ARBA00023125"/>
    </source>
</evidence>
<dbReference type="CDD" id="cd00202">
    <property type="entry name" value="ZnF_GATA"/>
    <property type="match status" value="1"/>
</dbReference>
<dbReference type="InterPro" id="IPR045280">
    <property type="entry name" value="TIFY-like"/>
</dbReference>
<evidence type="ECO:0000256" key="1">
    <source>
        <dbReference type="ARBA" id="ARBA00023015"/>
    </source>
</evidence>
<dbReference type="PANTHER" id="PTHR46125">
    <property type="entry name" value="GATA TRANSCRIPTION FACTOR 28"/>
    <property type="match status" value="1"/>
</dbReference>
<dbReference type="EMBL" id="AP019299">
    <property type="protein sequence ID" value="BBG98657.1"/>
    <property type="molecule type" value="Genomic_DNA"/>
</dbReference>
<keyword evidence="3" id="KW-0804">Transcription</keyword>
<accession>A0A4Y1R3N5</accession>
<dbReference type="AlphaFoldDB" id="A0A4Y1R3N5"/>
<dbReference type="GO" id="GO:0006355">
    <property type="term" value="P:regulation of DNA-templated transcription"/>
    <property type="evidence" value="ECO:0007669"/>
    <property type="project" value="InterPro"/>
</dbReference>
<feature type="compositionally biased region" description="Polar residues" evidence="5">
    <location>
        <begin position="175"/>
        <end position="185"/>
    </location>
</feature>
<keyword evidence="4" id="KW-0862">Zinc</keyword>
<protein>
    <submittedName>
        <fullName evidence="7">ZIM-like 1</fullName>
    </submittedName>
</protein>
<dbReference type="Pfam" id="PF00320">
    <property type="entry name" value="GATA"/>
    <property type="match status" value="1"/>
</dbReference>
<dbReference type="PROSITE" id="PS50114">
    <property type="entry name" value="GATA_ZN_FINGER_2"/>
    <property type="match status" value="1"/>
</dbReference>